<feature type="transmembrane region" description="Helical" evidence="1">
    <location>
        <begin position="7"/>
        <end position="29"/>
    </location>
</feature>
<dbReference type="EMBL" id="JAUQTB010000006">
    <property type="protein sequence ID" value="MDO7907314.1"/>
    <property type="molecule type" value="Genomic_DNA"/>
</dbReference>
<comment type="caution">
    <text evidence="2">The sequence shown here is derived from an EMBL/GenBank/DDBJ whole genome shotgun (WGS) entry which is preliminary data.</text>
</comment>
<dbReference type="Proteomes" id="UP001240171">
    <property type="component" value="Unassembled WGS sequence"/>
</dbReference>
<keyword evidence="1" id="KW-0812">Transmembrane</keyword>
<reference evidence="2 3" key="1">
    <citation type="submission" date="2023-07" db="EMBL/GenBank/DDBJ databases">
        <title>Paenibacillus sp. JX-17 nov. isolated from soil.</title>
        <authorList>
            <person name="Wan Y."/>
            <person name="Liu B."/>
        </authorList>
    </citation>
    <scope>NUCLEOTIDE SEQUENCE [LARGE SCALE GENOMIC DNA]</scope>
    <source>
        <strain evidence="2 3">JX-17</strain>
    </source>
</reference>
<evidence type="ECO:0000313" key="2">
    <source>
        <dbReference type="EMBL" id="MDO7907314.1"/>
    </source>
</evidence>
<accession>A0ABT9CF95</accession>
<gene>
    <name evidence="2" type="ORF">Q5741_12945</name>
</gene>
<name>A0ABT9CF95_9BACL</name>
<evidence type="ECO:0000313" key="3">
    <source>
        <dbReference type="Proteomes" id="UP001240171"/>
    </source>
</evidence>
<proteinExistence type="predicted"/>
<keyword evidence="1" id="KW-1133">Transmembrane helix</keyword>
<evidence type="ECO:0000256" key="1">
    <source>
        <dbReference type="SAM" id="Phobius"/>
    </source>
</evidence>
<feature type="transmembrane region" description="Helical" evidence="1">
    <location>
        <begin position="35"/>
        <end position="52"/>
    </location>
</feature>
<keyword evidence="3" id="KW-1185">Reference proteome</keyword>
<protein>
    <submittedName>
        <fullName evidence="2">Uncharacterized protein</fullName>
    </submittedName>
</protein>
<organism evidence="2 3">
    <name type="scientific">Paenibacillus lacisoli</name>
    <dbReference type="NCBI Taxonomy" id="3064525"/>
    <lineage>
        <taxon>Bacteria</taxon>
        <taxon>Bacillati</taxon>
        <taxon>Bacillota</taxon>
        <taxon>Bacilli</taxon>
        <taxon>Bacillales</taxon>
        <taxon>Paenibacillaceae</taxon>
        <taxon>Paenibacillus</taxon>
    </lineage>
</organism>
<keyword evidence="1" id="KW-0472">Membrane</keyword>
<dbReference type="RefSeq" id="WP_305024511.1">
    <property type="nucleotide sequence ID" value="NZ_JAUQTB010000006.1"/>
</dbReference>
<sequence>MPLLIYILRWCMMTITLSLVGASGIALYYTRPDTAWELLVTGGVTALLSWGLHKLYRRMTNVWLPLIGVIIEEDEDPRMCGQQLFEFLQTNGMQMRIAVYDKSRLPRADISGYRGETPYYFVSSERLENGKDIEILDRITYSTTQADEFWKELKRTSREKE</sequence>